<dbReference type="PANTHER" id="PTHR43143">
    <property type="entry name" value="METALLOPHOSPHOESTERASE, CALCINEURIN SUPERFAMILY"/>
    <property type="match status" value="1"/>
</dbReference>
<dbReference type="EMBL" id="AP024702">
    <property type="protein sequence ID" value="BCX50353.1"/>
    <property type="molecule type" value="Genomic_DNA"/>
</dbReference>
<dbReference type="Pfam" id="PF00149">
    <property type="entry name" value="Metallophos"/>
    <property type="match status" value="1"/>
</dbReference>
<feature type="domain" description="Calcineurin-like phosphoesterase" evidence="1">
    <location>
        <begin position="86"/>
        <end position="289"/>
    </location>
</feature>
<accession>A0ABN6HB80</accession>
<dbReference type="Gene3D" id="3.60.21.10">
    <property type="match status" value="1"/>
</dbReference>
<dbReference type="InterPro" id="IPR051918">
    <property type="entry name" value="STPP_CPPED1"/>
</dbReference>
<dbReference type="PANTHER" id="PTHR43143:SF1">
    <property type="entry name" value="SERINE_THREONINE-PROTEIN PHOSPHATASE CPPED1"/>
    <property type="match status" value="1"/>
</dbReference>
<reference evidence="2 3" key="1">
    <citation type="submission" date="2021-06" db="EMBL/GenBank/DDBJ databases">
        <title>Complete genome of Haloferula helveola possessing various polysaccharide degrading enzymes.</title>
        <authorList>
            <person name="Takami H."/>
            <person name="Huang C."/>
            <person name="Hamasaki K."/>
        </authorList>
    </citation>
    <scope>NUCLEOTIDE SEQUENCE [LARGE SCALE GENOMIC DNA]</scope>
    <source>
        <strain evidence="2 3">CN-1</strain>
    </source>
</reference>
<dbReference type="SUPFAM" id="SSF56300">
    <property type="entry name" value="Metallo-dependent phosphatases"/>
    <property type="match status" value="1"/>
</dbReference>
<proteinExistence type="predicted"/>
<evidence type="ECO:0000259" key="1">
    <source>
        <dbReference type="Pfam" id="PF00149"/>
    </source>
</evidence>
<gene>
    <name evidence="2" type="ORF">HAHE_42610</name>
</gene>
<sequence length="347" mass="38862">MWAVNGSCLGRIEWTGPEGIKGSAAADAFGMTPQGNEVLRVRIDGWKPGSEYRLRAVTESADRKRAEESEWKDFRTLDPAADSTSFVVWNDTHENHETLKALHEGSPGGDFMIWNGDTCNDWHKEEWLVPTLLDPAGQDFTAGRPLMLVWGNHDVRGRWAYRVPEFVATPANKPYYAFRSGPVAAVCLHTGEDKPDAHPSFGGRVAFERLREEQAAWLEEVTASPGFREAPYRVVFCHIPLRWTTERVIERSAYGNGSYDYYSKFSRDLWHDALVKWGAQVVVSGHTHQVAWMPGNDDFPYAQLTGGGPQPDRATWIEGKADGKSLSLVVKGLNGEELQNASFKPLR</sequence>
<dbReference type="Proteomes" id="UP001374893">
    <property type="component" value="Chromosome"/>
</dbReference>
<evidence type="ECO:0000313" key="3">
    <source>
        <dbReference type="Proteomes" id="UP001374893"/>
    </source>
</evidence>
<evidence type="ECO:0000313" key="2">
    <source>
        <dbReference type="EMBL" id="BCX50353.1"/>
    </source>
</evidence>
<keyword evidence="3" id="KW-1185">Reference proteome</keyword>
<organism evidence="2 3">
    <name type="scientific">Haloferula helveola</name>
    <dbReference type="NCBI Taxonomy" id="490095"/>
    <lineage>
        <taxon>Bacteria</taxon>
        <taxon>Pseudomonadati</taxon>
        <taxon>Verrucomicrobiota</taxon>
        <taxon>Verrucomicrobiia</taxon>
        <taxon>Verrucomicrobiales</taxon>
        <taxon>Verrucomicrobiaceae</taxon>
        <taxon>Haloferula</taxon>
    </lineage>
</organism>
<dbReference type="InterPro" id="IPR004843">
    <property type="entry name" value="Calcineurin-like_PHP"/>
</dbReference>
<name>A0ABN6HB80_9BACT</name>
<dbReference type="InterPro" id="IPR029052">
    <property type="entry name" value="Metallo-depent_PP-like"/>
</dbReference>
<protein>
    <recommendedName>
        <fullName evidence="1">Calcineurin-like phosphoesterase domain-containing protein</fullName>
    </recommendedName>
</protein>